<dbReference type="InterPro" id="IPR029032">
    <property type="entry name" value="AhpD-like"/>
</dbReference>
<dbReference type="AlphaFoldDB" id="Q484V3"/>
<dbReference type="GO" id="GO:0004601">
    <property type="term" value="F:peroxidase activity"/>
    <property type="evidence" value="ECO:0007669"/>
    <property type="project" value="UniProtKB-KW"/>
</dbReference>
<evidence type="ECO:0000313" key="1">
    <source>
        <dbReference type="EMBL" id="AAZ28782.1"/>
    </source>
</evidence>
<accession>Q484V3</accession>
<keyword evidence="1" id="KW-0560">Oxidoreductase</keyword>
<gene>
    <name evidence="1" type="ordered locus">CPS_1674</name>
</gene>
<dbReference type="PANTHER" id="PTHR35446">
    <property type="entry name" value="SI:CH211-175M2.5"/>
    <property type="match status" value="1"/>
</dbReference>
<dbReference type="PANTHER" id="PTHR35446:SF3">
    <property type="entry name" value="CMD DOMAIN-CONTAINING PROTEIN"/>
    <property type="match status" value="1"/>
</dbReference>
<evidence type="ECO:0000313" key="2">
    <source>
        <dbReference type="Proteomes" id="UP000000547"/>
    </source>
</evidence>
<dbReference type="HOGENOM" id="CLU_082760_5_1_6"/>
<dbReference type="EMBL" id="CP000083">
    <property type="protein sequence ID" value="AAZ28782.1"/>
    <property type="molecule type" value="Genomic_DNA"/>
</dbReference>
<dbReference type="KEGG" id="cps:CPS_1674"/>
<proteinExistence type="predicted"/>
<sequence length="181" mass="20595">MNFKLHTQESSPEESKAQLDSSLKSFGMIPNLHAVMAEAPNVLKAYKLLHDLFQKTSFDNEELTVIWQTINVENDCHYCVPAHTGIAKMMGIDDEITEALRNSTTLPTQKLQVLHETTLALVRDRGRPDPTIISSFYQVGYENRQLLEIVLGISQKIMSNYINHLSETPIDEAFKEFAWSK</sequence>
<dbReference type="Gene3D" id="1.20.1290.10">
    <property type="entry name" value="AhpD-like"/>
    <property type="match status" value="1"/>
</dbReference>
<reference evidence="1" key="1">
    <citation type="journal article" date="2005" name="Proc. Natl. Acad. Sci. U.S.A.">
        <title>The psychrophilic lifestyle as revealed by the genome sequence of Colwellia psychrerythraea 34H through genomic and proteomic analyses.</title>
        <authorList>
            <person name="Methe B.A."/>
            <person name="Nelson K.E."/>
            <person name="Deming J.W."/>
            <person name="Momen B."/>
            <person name="Melamud E."/>
            <person name="Zhang X."/>
            <person name="Moult J."/>
            <person name="Madupu R."/>
            <person name="Nelson W.C."/>
            <person name="Dodson R.J."/>
            <person name="Brinkac L.M."/>
            <person name="Daugherty S.C."/>
            <person name="Durkin A.S."/>
            <person name="DeBoy R.T."/>
            <person name="Kolonay J.F."/>
            <person name="Sullivan S.A."/>
            <person name="Zhou L."/>
            <person name="Davidsen T.M."/>
            <person name="Wu M."/>
            <person name="Huston A.L."/>
            <person name="Lewis M."/>
            <person name="Weaver B."/>
            <person name="Weidman J.F."/>
            <person name="Khouri H."/>
            <person name="Utterback T.R."/>
            <person name="Feldblyum T.V."/>
            <person name="Fraser C.M."/>
        </authorList>
    </citation>
    <scope>NUCLEOTIDE SEQUENCE [LARGE SCALE GENOMIC DNA]</scope>
    <source>
        <strain evidence="1">34H</strain>
    </source>
</reference>
<protein>
    <submittedName>
        <fullName evidence="1">Putative alkylhydroperoxidase AhpD family core domain protein</fullName>
    </submittedName>
</protein>
<dbReference type="SUPFAM" id="SSF69118">
    <property type="entry name" value="AhpD-like"/>
    <property type="match status" value="1"/>
</dbReference>
<dbReference type="STRING" id="167879.CPS_1674"/>
<organism evidence="1 2">
    <name type="scientific">Colwellia psychrerythraea (strain 34H / ATCC BAA-681)</name>
    <name type="common">Vibrio psychroerythus</name>
    <dbReference type="NCBI Taxonomy" id="167879"/>
    <lineage>
        <taxon>Bacteria</taxon>
        <taxon>Pseudomonadati</taxon>
        <taxon>Pseudomonadota</taxon>
        <taxon>Gammaproteobacteria</taxon>
        <taxon>Alteromonadales</taxon>
        <taxon>Colwelliaceae</taxon>
        <taxon>Colwellia</taxon>
    </lineage>
</organism>
<dbReference type="Proteomes" id="UP000000547">
    <property type="component" value="Chromosome"/>
</dbReference>
<keyword evidence="1" id="KW-0575">Peroxidase</keyword>
<dbReference type="RefSeq" id="WP_011042506.1">
    <property type="nucleotide sequence ID" value="NC_003910.7"/>
</dbReference>
<name>Q484V3_COLP3</name>